<dbReference type="InterPro" id="IPR002508">
    <property type="entry name" value="MurNAc-LAA_cat"/>
</dbReference>
<dbReference type="SUPFAM" id="SSF53187">
    <property type="entry name" value="Zn-dependent exopeptidases"/>
    <property type="match status" value="1"/>
</dbReference>
<evidence type="ECO:0000259" key="4">
    <source>
        <dbReference type="SMART" id="SM00646"/>
    </source>
</evidence>
<dbReference type="InterPro" id="IPR050695">
    <property type="entry name" value="N-acetylmuramoyl_amidase_3"/>
</dbReference>
<keyword evidence="1" id="KW-0378">Hydrolase</keyword>
<dbReference type="SMART" id="SM00646">
    <property type="entry name" value="Ami_3"/>
    <property type="match status" value="1"/>
</dbReference>
<dbReference type="Pfam" id="PF01520">
    <property type="entry name" value="Amidase_3"/>
    <property type="match status" value="1"/>
</dbReference>
<feature type="chain" id="PRO_5040893917" evidence="3">
    <location>
        <begin position="40"/>
        <end position="257"/>
    </location>
</feature>
<dbReference type="GO" id="GO:0030288">
    <property type="term" value="C:outer membrane-bounded periplasmic space"/>
    <property type="evidence" value="ECO:0007669"/>
    <property type="project" value="TreeGrafter"/>
</dbReference>
<dbReference type="EMBL" id="AP022601">
    <property type="protein sequence ID" value="BBY94377.1"/>
    <property type="molecule type" value="Genomic_DNA"/>
</dbReference>
<reference evidence="5 6" key="1">
    <citation type="journal article" date="2019" name="Emerg. Microbes Infect.">
        <title>Comprehensive subspecies identification of 175 nontuberculous mycobacteria species based on 7547 genomic profiles.</title>
        <authorList>
            <person name="Matsumoto Y."/>
            <person name="Kinjo T."/>
            <person name="Motooka D."/>
            <person name="Nabeya D."/>
            <person name="Jung N."/>
            <person name="Uechi K."/>
            <person name="Horii T."/>
            <person name="Iida T."/>
            <person name="Fujita J."/>
            <person name="Nakamura S."/>
        </authorList>
    </citation>
    <scope>NUCLEOTIDE SEQUENCE [LARGE SCALE GENOMIC DNA]</scope>
    <source>
        <strain evidence="5 6">JCM 6399</strain>
    </source>
</reference>
<dbReference type="PANTHER" id="PTHR30404:SF0">
    <property type="entry name" value="N-ACETYLMURAMOYL-L-ALANINE AMIDASE AMIC"/>
    <property type="match status" value="1"/>
</dbReference>
<keyword evidence="3" id="KW-0732">Signal</keyword>
<dbReference type="AlphaFoldDB" id="A0A9W4FGI9"/>
<feature type="signal peptide" evidence="3">
    <location>
        <begin position="1"/>
        <end position="39"/>
    </location>
</feature>
<dbReference type="GO" id="GO:0009253">
    <property type="term" value="P:peptidoglycan catabolic process"/>
    <property type="evidence" value="ECO:0007669"/>
    <property type="project" value="InterPro"/>
</dbReference>
<evidence type="ECO:0000313" key="5">
    <source>
        <dbReference type="EMBL" id="BBY94377.1"/>
    </source>
</evidence>
<evidence type="ECO:0000256" key="3">
    <source>
        <dbReference type="SAM" id="SignalP"/>
    </source>
</evidence>
<organism evidence="5 6">
    <name type="scientific">Mycobacterium gallinarum</name>
    <dbReference type="NCBI Taxonomy" id="39689"/>
    <lineage>
        <taxon>Bacteria</taxon>
        <taxon>Bacillati</taxon>
        <taxon>Actinomycetota</taxon>
        <taxon>Actinomycetes</taxon>
        <taxon>Mycobacteriales</taxon>
        <taxon>Mycobacteriaceae</taxon>
        <taxon>Mycobacterium</taxon>
    </lineage>
</organism>
<dbReference type="PANTHER" id="PTHR30404">
    <property type="entry name" value="N-ACETYLMURAMOYL-L-ALANINE AMIDASE"/>
    <property type="match status" value="1"/>
</dbReference>
<dbReference type="NCBIfam" id="NF038140">
    <property type="entry name" value="amidase_Rv3717"/>
    <property type="match status" value="1"/>
</dbReference>
<dbReference type="GO" id="GO:0008745">
    <property type="term" value="F:N-acetylmuramoyl-L-alanine amidase activity"/>
    <property type="evidence" value="ECO:0007669"/>
    <property type="project" value="InterPro"/>
</dbReference>
<feature type="region of interest" description="Disordered" evidence="2">
    <location>
        <begin position="64"/>
        <end position="83"/>
    </location>
</feature>
<dbReference type="Gene3D" id="3.40.630.40">
    <property type="entry name" value="Zn-dependent exopeptidases"/>
    <property type="match status" value="1"/>
</dbReference>
<dbReference type="Proteomes" id="UP000465785">
    <property type="component" value="Chromosome"/>
</dbReference>
<sequence length="257" mass="26341">MAPVHPRLRVGATRTLRSCAAVATGLLIAASTLVSPASAAPANIAGKIVFLDPGHNAVNDSSISRQVPTGRGGTKDCQASGTSTDDGYAEHAFAWETTLRIRQALNALGVRTAMSRGDDASAGPCVDERAAMANSLRPDAVVSIHADGGPASGRGFHVLYSSPPLNDVQAGPSVRLATIMKDQLQASGLVPSTYIGTGGLNPRSDIAGLNLAQFPSVLVELGNMKNPADSALMKTPEGRQKYADAVVRGIAGFLGSS</sequence>
<evidence type="ECO:0000256" key="2">
    <source>
        <dbReference type="SAM" id="MobiDB-lite"/>
    </source>
</evidence>
<evidence type="ECO:0000256" key="1">
    <source>
        <dbReference type="ARBA" id="ARBA00022801"/>
    </source>
</evidence>
<accession>A0A9W4FGI9</accession>
<dbReference type="KEGG" id="mgau:MGALJ_40460"/>
<feature type="domain" description="MurNAc-LAA" evidence="4">
    <location>
        <begin position="130"/>
        <end position="251"/>
    </location>
</feature>
<proteinExistence type="predicted"/>
<gene>
    <name evidence="5" type="ORF">MGALJ_40460</name>
</gene>
<name>A0A9W4FGI9_9MYCO</name>
<protein>
    <submittedName>
        <fullName evidence="5">N-acetylmuramoyl-L-alanine amidase</fullName>
    </submittedName>
</protein>
<keyword evidence="6" id="KW-1185">Reference proteome</keyword>
<dbReference type="CDD" id="cd02696">
    <property type="entry name" value="MurNAc-LAA"/>
    <property type="match status" value="1"/>
</dbReference>
<evidence type="ECO:0000313" key="6">
    <source>
        <dbReference type="Proteomes" id="UP000465785"/>
    </source>
</evidence>